<dbReference type="EMBL" id="JADGKB010000135">
    <property type="protein sequence ID" value="KAJ3252624.1"/>
    <property type="molecule type" value="Genomic_DNA"/>
</dbReference>
<reference evidence="1" key="1">
    <citation type="submission" date="2020-05" db="EMBL/GenBank/DDBJ databases">
        <title>Phylogenomic resolution of chytrid fungi.</title>
        <authorList>
            <person name="Stajich J.E."/>
            <person name="Amses K."/>
            <person name="Simmons R."/>
            <person name="Seto K."/>
            <person name="Myers J."/>
            <person name="Bonds A."/>
            <person name="Quandt C.A."/>
            <person name="Barry K."/>
            <person name="Liu P."/>
            <person name="Grigoriev I."/>
            <person name="Longcore J.E."/>
            <person name="James T.Y."/>
        </authorList>
    </citation>
    <scope>NUCLEOTIDE SEQUENCE</scope>
    <source>
        <strain evidence="1">PLAUS21</strain>
    </source>
</reference>
<sequence length="803" mass="94162">MIASQDITELLKEIIRRGIEKEILHLLEPVFDYLNEEREGVQPFGIMDLLAPIFKHKLKINKRNLKFVSLLDKQQILGMEPTRLIISFCYPQMMEYESAIYDKVKNDLFGLLRLVDLFTVDLWNPTTISLIQNGLLNDDEIKYALLLLKRLKPEMNDFFVLFETIQEPYIHLIVPQLKLLGRIEHPWNVIILRKGLQNSSFPVRKKLVQHILTLDIQDKEFQRELLIYMDKPAFYQMIASNIECEFGDMVASYVSRLKDLKMVISILPLITTRIPILFYLEGLRHYVLNQDGLEIDDQDLKNIYQLLNKEMQFFKHLNLKELISESLLPILMLHKKHTPLLLACIHLSGCNIEFPREKIDEILKSFIDGTNPFENEKQGIEILSKYGITTDRLNSPYEPKKYLMMKLSTNNKYLLEFLKNEIQHSSDLQIIKECFEIVEKYGLEIKVENKHYPEYVALHCLYYNKEMAIPKEILQQNGDKEFNIIKYKLLERMQLDYSEIMDLLDCSTSYTAGYLFNSIYKENLSDEQMETVLDAGKRTIDESWTTKDFPFLIESFTKLAFKHPNLQLQMWKQYLKWGETRLGIVTLAAKEIQDVNKEILVEMCLYGPNREQDILDQKHEALIALKQKQPFLTVDEIGEIKDTAEWNFYNLDYTVRIRANTILNNTTENNSELIYMLLDKLENAKFINSKEHKRNLRIWQSVHLLLDSAFTDFSLLVKLLIKETIAQTRVFIEWAITRLAVTNPQLYLPQITKLVSDDQKAHTIGSLFSILLMIFNATTEQNFVAEHVINTKLDLLAVSLVNE</sequence>
<dbReference type="AlphaFoldDB" id="A0AAD5Y0M4"/>
<protein>
    <submittedName>
        <fullName evidence="1">Uncharacterized protein</fullName>
    </submittedName>
</protein>
<keyword evidence="2" id="KW-1185">Reference proteome</keyword>
<name>A0AAD5Y0M4_9FUNG</name>
<evidence type="ECO:0000313" key="1">
    <source>
        <dbReference type="EMBL" id="KAJ3252624.1"/>
    </source>
</evidence>
<accession>A0AAD5Y0M4</accession>
<gene>
    <name evidence="1" type="ORF">HK103_001373</name>
</gene>
<organism evidence="1 2">
    <name type="scientific">Boothiomyces macroporosus</name>
    <dbReference type="NCBI Taxonomy" id="261099"/>
    <lineage>
        <taxon>Eukaryota</taxon>
        <taxon>Fungi</taxon>
        <taxon>Fungi incertae sedis</taxon>
        <taxon>Chytridiomycota</taxon>
        <taxon>Chytridiomycota incertae sedis</taxon>
        <taxon>Chytridiomycetes</taxon>
        <taxon>Rhizophydiales</taxon>
        <taxon>Terramycetaceae</taxon>
        <taxon>Boothiomyces</taxon>
    </lineage>
</organism>
<evidence type="ECO:0000313" key="2">
    <source>
        <dbReference type="Proteomes" id="UP001210925"/>
    </source>
</evidence>
<proteinExistence type="predicted"/>
<comment type="caution">
    <text evidence="1">The sequence shown here is derived from an EMBL/GenBank/DDBJ whole genome shotgun (WGS) entry which is preliminary data.</text>
</comment>
<dbReference type="Proteomes" id="UP001210925">
    <property type="component" value="Unassembled WGS sequence"/>
</dbReference>